<evidence type="ECO:0000256" key="3">
    <source>
        <dbReference type="ARBA" id="ARBA00022722"/>
    </source>
</evidence>
<keyword evidence="7" id="KW-0862">Zinc</keyword>
<dbReference type="Gene3D" id="3.40.390.30">
    <property type="entry name" value="Metalloproteases ('zincins'), catalytic domain"/>
    <property type="match status" value="1"/>
</dbReference>
<dbReference type="EMBL" id="RQTK01000762">
    <property type="protein sequence ID" value="RUS75209.1"/>
    <property type="molecule type" value="Genomic_DNA"/>
</dbReference>
<comment type="cofactor">
    <cofactor evidence="1">
        <name>Zn(2+)</name>
        <dbReference type="ChEBI" id="CHEBI:29105"/>
    </cofactor>
</comment>
<proteinExistence type="inferred from homology"/>
<dbReference type="Proteomes" id="UP000271974">
    <property type="component" value="Unassembled WGS sequence"/>
</dbReference>
<dbReference type="PANTHER" id="PTHR46986:SF1">
    <property type="entry name" value="ENDORIBONUCLEASE YBEY, CHLOROPLASTIC"/>
    <property type="match status" value="1"/>
</dbReference>
<dbReference type="GO" id="GO:0006364">
    <property type="term" value="P:rRNA processing"/>
    <property type="evidence" value="ECO:0007669"/>
    <property type="project" value="InterPro"/>
</dbReference>
<accession>A0A433T0Z7</accession>
<dbReference type="InterPro" id="IPR002036">
    <property type="entry name" value="YbeY"/>
</dbReference>
<evidence type="ECO:0000256" key="7">
    <source>
        <dbReference type="ARBA" id="ARBA00022833"/>
    </source>
</evidence>
<keyword evidence="4" id="KW-0479">Metal-binding</keyword>
<evidence type="ECO:0000256" key="4">
    <source>
        <dbReference type="ARBA" id="ARBA00022723"/>
    </source>
</evidence>
<keyword evidence="3" id="KW-0540">Nuclease</keyword>
<dbReference type="InterPro" id="IPR020549">
    <property type="entry name" value="YbeY_CS"/>
</dbReference>
<dbReference type="OrthoDB" id="27226at2759"/>
<dbReference type="PANTHER" id="PTHR46986">
    <property type="entry name" value="ENDORIBONUCLEASE YBEY, CHLOROPLASTIC"/>
    <property type="match status" value="1"/>
</dbReference>
<name>A0A433T0Z7_ELYCH</name>
<dbReference type="NCBIfam" id="TIGR00043">
    <property type="entry name" value="rRNA maturation RNase YbeY"/>
    <property type="match status" value="1"/>
</dbReference>
<dbReference type="AlphaFoldDB" id="A0A433T0Z7"/>
<dbReference type="GO" id="GO:0004222">
    <property type="term" value="F:metalloendopeptidase activity"/>
    <property type="evidence" value="ECO:0007669"/>
    <property type="project" value="InterPro"/>
</dbReference>
<evidence type="ECO:0000256" key="2">
    <source>
        <dbReference type="ARBA" id="ARBA00010875"/>
    </source>
</evidence>
<reference evidence="8 9" key="1">
    <citation type="submission" date="2019-01" db="EMBL/GenBank/DDBJ databases">
        <title>A draft genome assembly of the solar-powered sea slug Elysia chlorotica.</title>
        <authorList>
            <person name="Cai H."/>
            <person name="Li Q."/>
            <person name="Fang X."/>
            <person name="Li J."/>
            <person name="Curtis N.E."/>
            <person name="Altenburger A."/>
            <person name="Shibata T."/>
            <person name="Feng M."/>
            <person name="Maeda T."/>
            <person name="Schwartz J.A."/>
            <person name="Shigenobu S."/>
            <person name="Lundholm N."/>
            <person name="Nishiyama T."/>
            <person name="Yang H."/>
            <person name="Hasebe M."/>
            <person name="Li S."/>
            <person name="Pierce S.K."/>
            <person name="Wang J."/>
        </authorList>
    </citation>
    <scope>NUCLEOTIDE SEQUENCE [LARGE SCALE GENOMIC DNA]</scope>
    <source>
        <strain evidence="8">EC2010</strain>
        <tissue evidence="8">Whole organism of an adult</tissue>
    </source>
</reference>
<dbReference type="GO" id="GO:0046872">
    <property type="term" value="F:metal ion binding"/>
    <property type="evidence" value="ECO:0007669"/>
    <property type="project" value="UniProtKB-KW"/>
</dbReference>
<comment type="similarity">
    <text evidence="2">Belongs to the endoribonuclease YbeY family.</text>
</comment>
<evidence type="ECO:0000313" key="9">
    <source>
        <dbReference type="Proteomes" id="UP000271974"/>
    </source>
</evidence>
<evidence type="ECO:0000256" key="6">
    <source>
        <dbReference type="ARBA" id="ARBA00022801"/>
    </source>
</evidence>
<protein>
    <submittedName>
        <fullName evidence="8">Uncharacterized protein</fullName>
    </submittedName>
</protein>
<dbReference type="HAMAP" id="MF_00009">
    <property type="entry name" value="Endoribonucl_YbeY"/>
    <property type="match status" value="1"/>
</dbReference>
<evidence type="ECO:0000256" key="1">
    <source>
        <dbReference type="ARBA" id="ARBA00001947"/>
    </source>
</evidence>
<dbReference type="STRING" id="188477.A0A433T0Z7"/>
<evidence type="ECO:0000256" key="5">
    <source>
        <dbReference type="ARBA" id="ARBA00022759"/>
    </source>
</evidence>
<keyword evidence="5" id="KW-0255">Endonuclease</keyword>
<dbReference type="PROSITE" id="PS01306">
    <property type="entry name" value="UPF0054"/>
    <property type="match status" value="1"/>
</dbReference>
<gene>
    <name evidence="8" type="ORF">EGW08_017025</name>
</gene>
<keyword evidence="6" id="KW-0378">Hydrolase</keyword>
<sequence length="168" mass="19656">MPVCIRNMQSVIRVNRRQLKKHAKMIVAHAGYQDYDVGLMMVHNEEMRQMNHLYRGKDEVTDVLAFPYHEILPENAGLLPEVHPKERILGDIVLGMPYIALDCLKRDEDLQTTVLSIFTHGLCHLVGFNHESEHEWMQMYREEVKILEKFNKFSGFHCKPLLGLGHYE</sequence>
<evidence type="ECO:0000313" key="8">
    <source>
        <dbReference type="EMBL" id="RUS75209.1"/>
    </source>
</evidence>
<dbReference type="SUPFAM" id="SSF55486">
    <property type="entry name" value="Metalloproteases ('zincins'), catalytic domain"/>
    <property type="match status" value="1"/>
</dbReference>
<dbReference type="GO" id="GO:0004519">
    <property type="term" value="F:endonuclease activity"/>
    <property type="evidence" value="ECO:0007669"/>
    <property type="project" value="UniProtKB-KW"/>
</dbReference>
<keyword evidence="9" id="KW-1185">Reference proteome</keyword>
<dbReference type="InterPro" id="IPR023091">
    <property type="entry name" value="MetalPrtase_cat_dom_sf_prd"/>
</dbReference>
<dbReference type="Pfam" id="PF02130">
    <property type="entry name" value="YbeY"/>
    <property type="match status" value="1"/>
</dbReference>
<organism evidence="8 9">
    <name type="scientific">Elysia chlorotica</name>
    <name type="common">Eastern emerald elysia</name>
    <name type="synonym">Sea slug</name>
    <dbReference type="NCBI Taxonomy" id="188477"/>
    <lineage>
        <taxon>Eukaryota</taxon>
        <taxon>Metazoa</taxon>
        <taxon>Spiralia</taxon>
        <taxon>Lophotrochozoa</taxon>
        <taxon>Mollusca</taxon>
        <taxon>Gastropoda</taxon>
        <taxon>Heterobranchia</taxon>
        <taxon>Euthyneura</taxon>
        <taxon>Panpulmonata</taxon>
        <taxon>Sacoglossa</taxon>
        <taxon>Placobranchoidea</taxon>
        <taxon>Plakobranchidae</taxon>
        <taxon>Elysia</taxon>
    </lineage>
</organism>
<comment type="caution">
    <text evidence="8">The sequence shown here is derived from an EMBL/GenBank/DDBJ whole genome shotgun (WGS) entry which is preliminary data.</text>
</comment>